<evidence type="ECO:0000313" key="4">
    <source>
        <dbReference type="EMBL" id="PQP94443.1"/>
    </source>
</evidence>
<name>A0A314XSZ8_PRUYE</name>
<organism evidence="4 5">
    <name type="scientific">Prunus yedoensis var. nudiflora</name>
    <dbReference type="NCBI Taxonomy" id="2094558"/>
    <lineage>
        <taxon>Eukaryota</taxon>
        <taxon>Viridiplantae</taxon>
        <taxon>Streptophyta</taxon>
        <taxon>Embryophyta</taxon>
        <taxon>Tracheophyta</taxon>
        <taxon>Spermatophyta</taxon>
        <taxon>Magnoliopsida</taxon>
        <taxon>eudicotyledons</taxon>
        <taxon>Gunneridae</taxon>
        <taxon>Pentapetalae</taxon>
        <taxon>rosids</taxon>
        <taxon>fabids</taxon>
        <taxon>Rosales</taxon>
        <taxon>Rosaceae</taxon>
        <taxon>Amygdaloideae</taxon>
        <taxon>Amygdaleae</taxon>
        <taxon>Prunus</taxon>
    </lineage>
</organism>
<accession>A0A314XSZ8</accession>
<dbReference type="Proteomes" id="UP000250321">
    <property type="component" value="Unassembled WGS sequence"/>
</dbReference>
<comment type="caution">
    <text evidence="4">The sequence shown here is derived from an EMBL/GenBank/DDBJ whole genome shotgun (WGS) entry which is preliminary data.</text>
</comment>
<dbReference type="InterPro" id="IPR007130">
    <property type="entry name" value="DAGAT"/>
</dbReference>
<dbReference type="OrthoDB" id="1162245at2759"/>
<comment type="similarity">
    <text evidence="1">Belongs to the diacylglycerol acyltransferase family.</text>
</comment>
<sequence length="203" mass="23367">MGAVPVSGSNFYKLLSSKCHVLLYPGGVREALHRKGEEYKLFWPEQSEFVRMAARFGAKIVPFGAVGEDDIADLLLDYEDQMKIPFLKGFIEEITDEAAKVRVGYDGEVGNQDVHFPGIIPKVPGRFYYYFGKPIETQGRKQELRDREKAHQVYLEVKSEVEKCLAYLREKRENDPYRSIFSRLQYQATHGFSSQVEIPTFEL</sequence>
<evidence type="ECO:0000256" key="3">
    <source>
        <dbReference type="ARBA" id="ARBA00023315"/>
    </source>
</evidence>
<dbReference type="STRING" id="2094558.A0A314XSZ8"/>
<dbReference type="EMBL" id="PJQY01002342">
    <property type="protein sequence ID" value="PQP94443.1"/>
    <property type="molecule type" value="Genomic_DNA"/>
</dbReference>
<keyword evidence="3 4" id="KW-0012">Acyltransferase</keyword>
<protein>
    <submittedName>
        <fullName evidence="4">Acyltransferase-like protein</fullName>
    </submittedName>
</protein>
<dbReference type="GO" id="GO:0019432">
    <property type="term" value="P:triglyceride biosynthetic process"/>
    <property type="evidence" value="ECO:0007669"/>
    <property type="project" value="UniProtKB-ARBA"/>
</dbReference>
<evidence type="ECO:0000256" key="1">
    <source>
        <dbReference type="ARBA" id="ARBA00005420"/>
    </source>
</evidence>
<reference evidence="4 5" key="1">
    <citation type="submission" date="2018-02" db="EMBL/GenBank/DDBJ databases">
        <title>Draft genome of wild Prunus yedoensis var. nudiflora.</title>
        <authorList>
            <person name="Baek S."/>
            <person name="Kim J.-H."/>
            <person name="Choi K."/>
            <person name="Kim G.-B."/>
            <person name="Cho A."/>
            <person name="Jang H."/>
            <person name="Shin C.-H."/>
            <person name="Yu H.-J."/>
            <person name="Mun J.-H."/>
        </authorList>
    </citation>
    <scope>NUCLEOTIDE SEQUENCE [LARGE SCALE GENOMIC DNA]</scope>
    <source>
        <strain evidence="5">cv. Jeju island</strain>
        <tissue evidence="4">Leaf</tissue>
    </source>
</reference>
<dbReference type="PANTHER" id="PTHR22753">
    <property type="entry name" value="TRANSMEMBRANE PROTEIN 68"/>
    <property type="match status" value="1"/>
</dbReference>
<keyword evidence="5" id="KW-1185">Reference proteome</keyword>
<dbReference type="AlphaFoldDB" id="A0A314XSZ8"/>
<evidence type="ECO:0000256" key="2">
    <source>
        <dbReference type="ARBA" id="ARBA00022679"/>
    </source>
</evidence>
<proteinExistence type="inferred from homology"/>
<dbReference type="Pfam" id="PF03982">
    <property type="entry name" value="DAGAT"/>
    <property type="match status" value="1"/>
</dbReference>
<dbReference type="PANTHER" id="PTHR22753:SF24">
    <property type="entry name" value="ESTERASE_LIPASE_THIOESTERASE FAMILY PROTEIN"/>
    <property type="match status" value="1"/>
</dbReference>
<keyword evidence="2 4" id="KW-0808">Transferase</keyword>
<evidence type="ECO:0000313" key="5">
    <source>
        <dbReference type="Proteomes" id="UP000250321"/>
    </source>
</evidence>
<dbReference type="GO" id="GO:0016020">
    <property type="term" value="C:membrane"/>
    <property type="evidence" value="ECO:0007669"/>
    <property type="project" value="TreeGrafter"/>
</dbReference>
<dbReference type="GO" id="GO:0004144">
    <property type="term" value="F:diacylglycerol O-acyltransferase activity"/>
    <property type="evidence" value="ECO:0007669"/>
    <property type="project" value="UniProtKB-ARBA"/>
</dbReference>
<gene>
    <name evidence="4" type="ORF">Pyn_35351</name>
</gene>